<dbReference type="RefSeq" id="WP_152761116.1">
    <property type="nucleotide sequence ID" value="NZ_WHNP01000018.1"/>
</dbReference>
<sequence length="141" mass="15656">MVSRVEDDIVIHALLGVLMSRPMDSGSRDRRSREKKVRLKKSVMSGAFEPVDRGRPPTQICILEQPSSITLSVYWSDACSGHYADQEWRMGVAREDSLCVLTGMSIRRGDSVFRPRVHGTQCPGNYGRMILASAVPGYLGT</sequence>
<comment type="caution">
    <text evidence="1">The sequence shown here is derived from an EMBL/GenBank/DDBJ whole genome shotgun (WGS) entry which is preliminary data.</text>
</comment>
<accession>A0A7X1THE0</accession>
<protein>
    <submittedName>
        <fullName evidence="1">DUF3331 domain-containing protein</fullName>
    </submittedName>
</protein>
<dbReference type="AlphaFoldDB" id="A0A7X1THE0"/>
<keyword evidence="2" id="KW-1185">Reference proteome</keyword>
<dbReference type="Pfam" id="PF11811">
    <property type="entry name" value="DUF3331"/>
    <property type="match status" value="1"/>
</dbReference>
<evidence type="ECO:0000313" key="2">
    <source>
        <dbReference type="Proteomes" id="UP000484381"/>
    </source>
</evidence>
<dbReference type="InterPro" id="IPR021769">
    <property type="entry name" value="DUF3331"/>
</dbReference>
<dbReference type="EMBL" id="WHNP01000018">
    <property type="protein sequence ID" value="MPW19243.1"/>
    <property type="molecule type" value="Genomic_DNA"/>
</dbReference>
<dbReference type="Proteomes" id="UP000484381">
    <property type="component" value="Unassembled WGS sequence"/>
</dbReference>
<evidence type="ECO:0000313" key="1">
    <source>
        <dbReference type="EMBL" id="MPW19243.1"/>
    </source>
</evidence>
<organism evidence="1 2">
    <name type="scientific">Paraburkholderia franconis</name>
    <dbReference type="NCBI Taxonomy" id="2654983"/>
    <lineage>
        <taxon>Bacteria</taxon>
        <taxon>Pseudomonadati</taxon>
        <taxon>Pseudomonadota</taxon>
        <taxon>Betaproteobacteria</taxon>
        <taxon>Burkholderiales</taxon>
        <taxon>Burkholderiaceae</taxon>
        <taxon>Paraburkholderia</taxon>
    </lineage>
</organism>
<name>A0A7X1THE0_9BURK</name>
<reference evidence="1 2" key="1">
    <citation type="submission" date="2019-10" db="EMBL/GenBank/DDBJ databases">
        <title>Paraburkholderia sp. isolated from nodules of Mimosa pudica from Brazilian Atlantic Forest soils.</title>
        <authorList>
            <person name="Paulitsch F."/>
            <person name="Hungria M."/>
            <person name="Dall'Agnol R."/>
        </authorList>
    </citation>
    <scope>NUCLEOTIDE SEQUENCE [LARGE SCALE GENOMIC DNA]</scope>
    <source>
        <strain evidence="1 2">CNPSo 3157</strain>
    </source>
</reference>
<proteinExistence type="predicted"/>
<gene>
    <name evidence="1" type="ORF">GCT13_20660</name>
</gene>